<dbReference type="Proteomes" id="UP000198426">
    <property type="component" value="Unassembled WGS sequence"/>
</dbReference>
<keyword evidence="2" id="KW-1185">Reference proteome</keyword>
<dbReference type="SUPFAM" id="SSF52540">
    <property type="entry name" value="P-loop containing nucleoside triphosphate hydrolases"/>
    <property type="match status" value="1"/>
</dbReference>
<sequence>MKLIVHIGSPKAGSTSIQMGLRNCSEALQAAGITYLSGSREFATLYQRMKRLPTLFATRFQSVEEAEQWSRCCWKELEARLAKEKPAVSVMSGEQFLRLSHKPRFLERLQKSFDEIHAVCYLRDPVSDYVSNINQRIRGGARLRDLFGTWEMNKGMWQAVALECWEEQIGRERLHVRAFDRANLEGGDVVTDFLIRLQEISGLDVPMPERSFRSNESLSGPSTAWLMMLNEAFPRDLEGKDQKKVAQLRKATIDRLREFDEASGAPSLKLEHPAIIAYVRHHTRDGSILVNERYLDGQPKLSVGEPLTQEPTPTELREHVREWLIASLNERYIAEIARAVTLTEEPA</sequence>
<accession>A0A239I798</accession>
<dbReference type="AlphaFoldDB" id="A0A239I798"/>
<gene>
    <name evidence="1" type="ORF">SAMN05421757_104228</name>
</gene>
<name>A0A239I798_9RHOB</name>
<dbReference type="Gene3D" id="3.40.50.300">
    <property type="entry name" value="P-loop containing nucleotide triphosphate hydrolases"/>
    <property type="match status" value="1"/>
</dbReference>
<reference evidence="1 2" key="1">
    <citation type="submission" date="2017-06" db="EMBL/GenBank/DDBJ databases">
        <authorList>
            <person name="Kim H.J."/>
            <person name="Triplett B.A."/>
        </authorList>
    </citation>
    <scope>NUCLEOTIDE SEQUENCE [LARGE SCALE GENOMIC DNA]</scope>
    <source>
        <strain evidence="1 2">DSM 29339</strain>
    </source>
</reference>
<proteinExistence type="predicted"/>
<dbReference type="RefSeq" id="WP_089233319.1">
    <property type="nucleotide sequence ID" value="NZ_FZOY01000004.1"/>
</dbReference>
<evidence type="ECO:0008006" key="3">
    <source>
        <dbReference type="Google" id="ProtNLM"/>
    </source>
</evidence>
<dbReference type="InterPro" id="IPR027417">
    <property type="entry name" value="P-loop_NTPase"/>
</dbReference>
<protein>
    <recommendedName>
        <fullName evidence="3">Sulfotransferase family protein</fullName>
    </recommendedName>
</protein>
<dbReference type="OrthoDB" id="7596739at2"/>
<dbReference type="EMBL" id="FZOY01000004">
    <property type="protein sequence ID" value="SNS88943.1"/>
    <property type="molecule type" value="Genomic_DNA"/>
</dbReference>
<evidence type="ECO:0000313" key="1">
    <source>
        <dbReference type="EMBL" id="SNS88943.1"/>
    </source>
</evidence>
<evidence type="ECO:0000313" key="2">
    <source>
        <dbReference type="Proteomes" id="UP000198426"/>
    </source>
</evidence>
<organism evidence="1 2">
    <name type="scientific">Tropicimonas sediminicola</name>
    <dbReference type="NCBI Taxonomy" id="1031541"/>
    <lineage>
        <taxon>Bacteria</taxon>
        <taxon>Pseudomonadati</taxon>
        <taxon>Pseudomonadota</taxon>
        <taxon>Alphaproteobacteria</taxon>
        <taxon>Rhodobacterales</taxon>
        <taxon>Roseobacteraceae</taxon>
        <taxon>Tropicimonas</taxon>
    </lineage>
</organism>